<accession>A0ABQ5MZK5</accession>
<keyword evidence="1" id="KW-0472">Membrane</keyword>
<dbReference type="Proteomes" id="UP001209654">
    <property type="component" value="Unassembled WGS sequence"/>
</dbReference>
<gene>
    <name evidence="3" type="ORF">AHIS1636_38610</name>
</gene>
<dbReference type="RefSeq" id="WP_264797511.1">
    <property type="nucleotide sequence ID" value="NZ_BRVS01000033.1"/>
</dbReference>
<proteinExistence type="predicted"/>
<sequence>MKRRTAPSAHAELLCTACGQFPEPPKSRLLVANLAAVLPIELLVHAAVLSAELPYVWKILVLAVTTTVLVLWVSEPSVARLLRRWLHAAALKHRRRYDAAPALWRARTVVDDRPGALERVTHALSCLDVNILSIQVHPVAGGALDEFVLSAPAGITEQDLLDALEAGSGRRPRVWTTTALALADGQTRALGLAAKVAADPDALPHATASLLSAVVLDENAARNLPVLPRDGTVLKIPTAWGDPLLISRPDEPFTPAESARAHRLAELAETVQLTGRSQRE</sequence>
<feature type="transmembrane region" description="Helical" evidence="1">
    <location>
        <begin position="55"/>
        <end position="74"/>
    </location>
</feature>
<dbReference type="CDD" id="cd02116">
    <property type="entry name" value="ACT"/>
    <property type="match status" value="1"/>
</dbReference>
<dbReference type="EMBL" id="BRVS01000033">
    <property type="protein sequence ID" value="GLB69417.1"/>
    <property type="molecule type" value="Genomic_DNA"/>
</dbReference>
<evidence type="ECO:0000259" key="2">
    <source>
        <dbReference type="PROSITE" id="PS51671"/>
    </source>
</evidence>
<organism evidence="3 4">
    <name type="scientific">Arthrobacter mangrovi</name>
    <dbReference type="NCBI Taxonomy" id="2966350"/>
    <lineage>
        <taxon>Bacteria</taxon>
        <taxon>Bacillati</taxon>
        <taxon>Actinomycetota</taxon>
        <taxon>Actinomycetes</taxon>
        <taxon>Micrococcales</taxon>
        <taxon>Micrococcaceae</taxon>
        <taxon>Arthrobacter</taxon>
    </lineage>
</organism>
<evidence type="ECO:0000313" key="3">
    <source>
        <dbReference type="EMBL" id="GLB69417.1"/>
    </source>
</evidence>
<dbReference type="Gene3D" id="3.30.70.260">
    <property type="match status" value="1"/>
</dbReference>
<dbReference type="InterPro" id="IPR045865">
    <property type="entry name" value="ACT-like_dom_sf"/>
</dbReference>
<feature type="transmembrane region" description="Helical" evidence="1">
    <location>
        <begin position="29"/>
        <end position="49"/>
    </location>
</feature>
<evidence type="ECO:0000256" key="1">
    <source>
        <dbReference type="SAM" id="Phobius"/>
    </source>
</evidence>
<keyword evidence="4" id="KW-1185">Reference proteome</keyword>
<name>A0ABQ5MZK5_9MICC</name>
<keyword evidence="1" id="KW-1133">Transmembrane helix</keyword>
<comment type="caution">
    <text evidence="3">The sequence shown here is derived from an EMBL/GenBank/DDBJ whole genome shotgun (WGS) entry which is preliminary data.</text>
</comment>
<dbReference type="PROSITE" id="PS51671">
    <property type="entry name" value="ACT"/>
    <property type="match status" value="1"/>
</dbReference>
<evidence type="ECO:0000313" key="4">
    <source>
        <dbReference type="Proteomes" id="UP001209654"/>
    </source>
</evidence>
<feature type="domain" description="ACT" evidence="2">
    <location>
        <begin position="105"/>
        <end position="182"/>
    </location>
</feature>
<protein>
    <recommendedName>
        <fullName evidence="2">ACT domain-containing protein</fullName>
    </recommendedName>
</protein>
<dbReference type="InterPro" id="IPR002912">
    <property type="entry name" value="ACT_dom"/>
</dbReference>
<reference evidence="3 4" key="1">
    <citation type="journal article" date="2023" name="Int. J. Syst. Evol. Microbiol.">
        <title>Arthrobacter mangrovi sp. nov., an actinobacterium isolated from the rhizosphere of a mangrove.</title>
        <authorList>
            <person name="Hamada M."/>
            <person name="Saitou S."/>
            <person name="Enomoto N."/>
            <person name="Nanri K."/>
            <person name="Hidaka K."/>
            <person name="Miura T."/>
            <person name="Tamura T."/>
        </authorList>
    </citation>
    <scope>NUCLEOTIDE SEQUENCE [LARGE SCALE GENOMIC DNA]</scope>
    <source>
        <strain evidence="3 4">NBRC 112813</strain>
    </source>
</reference>
<dbReference type="SUPFAM" id="SSF55021">
    <property type="entry name" value="ACT-like"/>
    <property type="match status" value="1"/>
</dbReference>
<keyword evidence="1" id="KW-0812">Transmembrane</keyword>